<dbReference type="InterPro" id="IPR003751">
    <property type="entry name" value="CsrA"/>
</dbReference>
<dbReference type="Proteomes" id="UP000014975">
    <property type="component" value="Unassembled WGS sequence"/>
</dbReference>
<dbReference type="STRING" id="1121439.dsat_2323"/>
<dbReference type="GO" id="GO:0005829">
    <property type="term" value="C:cytosol"/>
    <property type="evidence" value="ECO:0007669"/>
    <property type="project" value="TreeGrafter"/>
</dbReference>
<protein>
    <submittedName>
        <fullName evidence="4">Carbon storage regulator, CsrA</fullName>
    </submittedName>
</protein>
<dbReference type="GO" id="GO:0045947">
    <property type="term" value="P:negative regulation of translational initiation"/>
    <property type="evidence" value="ECO:0007669"/>
    <property type="project" value="TreeGrafter"/>
</dbReference>
<evidence type="ECO:0000256" key="1">
    <source>
        <dbReference type="ARBA" id="ARBA00022490"/>
    </source>
</evidence>
<dbReference type="SUPFAM" id="SSF117130">
    <property type="entry name" value="CsrA-like"/>
    <property type="match status" value="1"/>
</dbReference>
<dbReference type="Gene3D" id="2.60.40.4380">
    <property type="entry name" value="Translational regulator CsrA"/>
    <property type="match status" value="1"/>
</dbReference>
<dbReference type="EMBL" id="ATHI01000005">
    <property type="protein sequence ID" value="EPR34960.1"/>
    <property type="molecule type" value="Genomic_DNA"/>
</dbReference>
<dbReference type="AlphaFoldDB" id="S7TEF1"/>
<name>S7TEF1_9BACT</name>
<comment type="caution">
    <text evidence="4">The sequence shown here is derived from an EMBL/GenBank/DDBJ whole genome shotgun (WGS) entry which is preliminary data.</text>
</comment>
<dbReference type="PANTHER" id="PTHR34984">
    <property type="entry name" value="CARBON STORAGE REGULATOR"/>
    <property type="match status" value="1"/>
</dbReference>
<sequence>MGDTMKITVLSVKGRQIKIGLEVPEDVPVYREELYVKVKEQNSLALQTLENDLMAAAELWPGKK</sequence>
<evidence type="ECO:0000256" key="2">
    <source>
        <dbReference type="ARBA" id="ARBA00022845"/>
    </source>
</evidence>
<reference evidence="4 5" key="1">
    <citation type="journal article" date="2013" name="Genome Announc.">
        <title>Draft genome sequences for three mercury-methylating, sulfate-reducing bacteria.</title>
        <authorList>
            <person name="Brown S.D."/>
            <person name="Hurt R.A.Jr."/>
            <person name="Gilmour C.C."/>
            <person name="Elias D.A."/>
        </authorList>
    </citation>
    <scope>NUCLEOTIDE SEQUENCE [LARGE SCALE GENOMIC DNA]</scope>
    <source>
        <strain evidence="4 5">DSM 16529</strain>
    </source>
</reference>
<dbReference type="GO" id="GO:0006109">
    <property type="term" value="P:regulation of carbohydrate metabolic process"/>
    <property type="evidence" value="ECO:0007669"/>
    <property type="project" value="InterPro"/>
</dbReference>
<dbReference type="InterPro" id="IPR036107">
    <property type="entry name" value="CsrA_sf"/>
</dbReference>
<keyword evidence="1" id="KW-0963">Cytoplasm</keyword>
<keyword evidence="3" id="KW-0694">RNA-binding</keyword>
<proteinExistence type="predicted"/>
<keyword evidence="5" id="KW-1185">Reference proteome</keyword>
<dbReference type="Pfam" id="PF02599">
    <property type="entry name" value="CsrA"/>
    <property type="match status" value="1"/>
</dbReference>
<dbReference type="GO" id="GO:0048027">
    <property type="term" value="F:mRNA 5'-UTR binding"/>
    <property type="evidence" value="ECO:0007669"/>
    <property type="project" value="TreeGrafter"/>
</dbReference>
<accession>S7TEF1</accession>
<gene>
    <name evidence="4" type="ORF">dsat_2323</name>
</gene>
<dbReference type="eggNOG" id="COG1551">
    <property type="taxonomic scope" value="Bacteria"/>
</dbReference>
<evidence type="ECO:0000313" key="4">
    <source>
        <dbReference type="EMBL" id="EPR34960.1"/>
    </source>
</evidence>
<dbReference type="PATRIC" id="fig|1121439.3.peg.715"/>
<dbReference type="GO" id="GO:0006402">
    <property type="term" value="P:mRNA catabolic process"/>
    <property type="evidence" value="ECO:0007669"/>
    <property type="project" value="InterPro"/>
</dbReference>
<organism evidence="4 5">
    <name type="scientific">Alkalidesulfovibrio alkalitolerans DSM 16529</name>
    <dbReference type="NCBI Taxonomy" id="1121439"/>
    <lineage>
        <taxon>Bacteria</taxon>
        <taxon>Pseudomonadati</taxon>
        <taxon>Thermodesulfobacteriota</taxon>
        <taxon>Desulfovibrionia</taxon>
        <taxon>Desulfovibrionales</taxon>
        <taxon>Desulfovibrionaceae</taxon>
        <taxon>Alkalidesulfovibrio</taxon>
    </lineage>
</organism>
<evidence type="ECO:0000313" key="5">
    <source>
        <dbReference type="Proteomes" id="UP000014975"/>
    </source>
</evidence>
<dbReference type="PANTHER" id="PTHR34984:SF1">
    <property type="entry name" value="CARBON STORAGE REGULATOR"/>
    <property type="match status" value="1"/>
</dbReference>
<evidence type="ECO:0000256" key="3">
    <source>
        <dbReference type="ARBA" id="ARBA00022884"/>
    </source>
</evidence>
<keyword evidence="2" id="KW-0810">Translation regulation</keyword>